<dbReference type="PROSITE" id="PS51085">
    <property type="entry name" value="2FE2S_FER_2"/>
    <property type="match status" value="1"/>
</dbReference>
<dbReference type="InterPro" id="IPR010228">
    <property type="entry name" value="NADH_UbQ_OxRdtase_Gsu"/>
</dbReference>
<dbReference type="Gene3D" id="2.40.40.20">
    <property type="match status" value="1"/>
</dbReference>
<dbReference type="SMART" id="SM00929">
    <property type="entry name" value="NADH-G_4Fe-4S_3"/>
    <property type="match status" value="1"/>
</dbReference>
<dbReference type="InterPro" id="IPR036010">
    <property type="entry name" value="2Fe-2S_ferredoxin-like_sf"/>
</dbReference>
<dbReference type="PROSITE" id="PS51839">
    <property type="entry name" value="4FE4S_HC3"/>
    <property type="match status" value="1"/>
</dbReference>
<keyword evidence="9 13" id="KW-0411">Iron-sulfur</keyword>
<evidence type="ECO:0000256" key="6">
    <source>
        <dbReference type="ARBA" id="ARBA00022723"/>
    </source>
</evidence>
<comment type="cofactor">
    <cofactor evidence="13">
        <name>[2Fe-2S] cluster</name>
        <dbReference type="ChEBI" id="CHEBI:190135"/>
    </cofactor>
    <text evidence="13">Binds 1 [2Fe-2S] cluster per subunit.</text>
</comment>
<keyword evidence="10 13" id="KW-0520">NAD</keyword>
<feature type="domain" description="4Fe-4S Mo/W bis-MGD-type" evidence="15">
    <location>
        <begin position="219"/>
        <end position="275"/>
    </location>
</feature>
<feature type="domain" description="4Fe-4S His(Cys)3-ligated-type" evidence="16">
    <location>
        <begin position="82"/>
        <end position="121"/>
    </location>
</feature>
<dbReference type="PROSITE" id="PS00641">
    <property type="entry name" value="COMPLEX1_75K_1"/>
    <property type="match status" value="1"/>
</dbReference>
<dbReference type="SUPFAM" id="SSF54292">
    <property type="entry name" value="2Fe-2S ferredoxin-like"/>
    <property type="match status" value="1"/>
</dbReference>
<dbReference type="PANTHER" id="PTHR43105:SF13">
    <property type="entry name" value="NADH-UBIQUINONE OXIDOREDUCTASE 75 KDA SUBUNIT, MITOCHONDRIAL"/>
    <property type="match status" value="1"/>
</dbReference>
<dbReference type="Pfam" id="PF22117">
    <property type="entry name" value="Fer4_Nqo3"/>
    <property type="match status" value="1"/>
</dbReference>
<dbReference type="PANTHER" id="PTHR43105">
    <property type="entry name" value="RESPIRATORY NITRATE REDUCTASE"/>
    <property type="match status" value="1"/>
</dbReference>
<dbReference type="FunFam" id="3.10.20.740:FF:000001">
    <property type="entry name" value="NADH-quinone oxidoreductase subunit G"/>
    <property type="match status" value="1"/>
</dbReference>
<dbReference type="InterPro" id="IPR019574">
    <property type="entry name" value="NADH_UbQ_OxRdtase_Gsu_4Fe4S-bd"/>
</dbReference>
<evidence type="ECO:0000256" key="5">
    <source>
        <dbReference type="ARBA" id="ARBA00022719"/>
    </source>
</evidence>
<evidence type="ECO:0000256" key="1">
    <source>
        <dbReference type="ARBA" id="ARBA00001966"/>
    </source>
</evidence>
<keyword evidence="7 13" id="KW-1278">Translocase</keyword>
<comment type="function">
    <text evidence="13">NDH-1 shuttles electrons from NADH, via FMN and iron-sulfur (Fe-S) centers, to quinones in the respiratory chain. Couples the redox reaction to proton translocation (for every two electrons transferred, four hydrogen ions are translocated across the cytoplasmic membrane), and thus conserves the redox energy in a proton gradient.</text>
</comment>
<dbReference type="Gene3D" id="3.10.20.740">
    <property type="match status" value="1"/>
</dbReference>
<dbReference type="FunFam" id="3.30.70.20:FF:000002">
    <property type="entry name" value="NADH-ubiquinone oxidoreductase 75 kDa subunit"/>
    <property type="match status" value="1"/>
</dbReference>
<gene>
    <name evidence="17" type="ORF">E4680_06515</name>
</gene>
<dbReference type="GO" id="GO:0008137">
    <property type="term" value="F:NADH dehydrogenase (ubiquinone) activity"/>
    <property type="evidence" value="ECO:0007669"/>
    <property type="project" value="UniProtKB-UniRule"/>
</dbReference>
<keyword evidence="18" id="KW-1185">Reference proteome</keyword>
<accession>A0A4Z0F9Y4</accession>
<evidence type="ECO:0000256" key="10">
    <source>
        <dbReference type="ARBA" id="ARBA00023027"/>
    </source>
</evidence>
<dbReference type="GO" id="GO:0051537">
    <property type="term" value="F:2 iron, 2 sulfur cluster binding"/>
    <property type="evidence" value="ECO:0007669"/>
    <property type="project" value="UniProtKB-UniRule"/>
</dbReference>
<dbReference type="Pfam" id="PF10588">
    <property type="entry name" value="NADH-G_4Fe-4S_3"/>
    <property type="match status" value="1"/>
</dbReference>
<comment type="similarity">
    <text evidence="2 13">Belongs to the complex I 75 kDa subunit family.</text>
</comment>
<dbReference type="InterPro" id="IPR006963">
    <property type="entry name" value="Mopterin_OxRdtase_4Fe-4S_dom"/>
</dbReference>
<evidence type="ECO:0000256" key="11">
    <source>
        <dbReference type="ARBA" id="ARBA00026021"/>
    </source>
</evidence>
<keyword evidence="17" id="KW-0560">Oxidoreductase</keyword>
<dbReference type="Pfam" id="PF00384">
    <property type="entry name" value="Molybdopterin"/>
    <property type="match status" value="1"/>
</dbReference>
<keyword evidence="6 13" id="KW-0479">Metal-binding</keyword>
<comment type="catalytic activity">
    <reaction evidence="12 13">
        <text>a quinone + NADH + 5 H(+)(in) = a quinol + NAD(+) + 4 H(+)(out)</text>
        <dbReference type="Rhea" id="RHEA:57888"/>
        <dbReference type="ChEBI" id="CHEBI:15378"/>
        <dbReference type="ChEBI" id="CHEBI:24646"/>
        <dbReference type="ChEBI" id="CHEBI:57540"/>
        <dbReference type="ChEBI" id="CHEBI:57945"/>
        <dbReference type="ChEBI" id="CHEBI:132124"/>
    </reaction>
</comment>
<evidence type="ECO:0000256" key="3">
    <source>
        <dbReference type="ARBA" id="ARBA00022485"/>
    </source>
</evidence>
<dbReference type="GO" id="GO:0016020">
    <property type="term" value="C:membrane"/>
    <property type="evidence" value="ECO:0007669"/>
    <property type="project" value="InterPro"/>
</dbReference>
<evidence type="ECO:0000313" key="17">
    <source>
        <dbReference type="EMBL" id="TFZ82919.1"/>
    </source>
</evidence>
<dbReference type="OrthoDB" id="9810782at2"/>
<feature type="domain" description="2Fe-2S ferredoxin-type" evidence="14">
    <location>
        <begin position="4"/>
        <end position="82"/>
    </location>
</feature>
<dbReference type="Pfam" id="PF22151">
    <property type="entry name" value="Fer4_NDSU1"/>
    <property type="match status" value="1"/>
</dbReference>
<dbReference type="GO" id="GO:0051539">
    <property type="term" value="F:4 iron, 4 sulfur cluster binding"/>
    <property type="evidence" value="ECO:0007669"/>
    <property type="project" value="UniProtKB-KW"/>
</dbReference>
<dbReference type="NCBIfam" id="TIGR01973">
    <property type="entry name" value="NuoG"/>
    <property type="match status" value="1"/>
</dbReference>
<evidence type="ECO:0000256" key="8">
    <source>
        <dbReference type="ARBA" id="ARBA00023004"/>
    </source>
</evidence>
<proteinExistence type="inferred from homology"/>
<sequence>MSTDEVTIEVDGVAITGRKGQMLIELTDQAGIYIPRFCYHKKLSIAANCRMCLVEMERAPKPVPACATPVADGMKISTRSPKALDAQQGTMEFLLINHPLDCPICDQGGECELQDLALGFGQDASRYDERKRIIPDPDLGSLVATDMTRCIHCTRCVRFGEEIAGVRELGATGRGEFMSIGTYVEHALTSEVAGNVIDLCPVGALTAKPSRYTARPWELTERPTLAPHDGWGTHLAAHVRGGQVMRMVPREAEAFNETWIADRDRFSYTAICSPDRLLAPMVREDGHWRTVDWSTALSVAAQGLQQVSPDALGILASPSATVEEYFLLRRLAEHLGCVNLDHRLGTSDVAGQEHAGLYPDLGLSIAEWERVDAALIVGSDLRREIPLLHLRLRKAGLRGAQLSVINPVEGDFRFPIHAQRKAKDLCEELAAVALAASELVNQTIPTALEPAVQGIQPLQAHVQIAESLTRGARTGLLAGQLALEQPGASTLLALAAFIAEATGSVLGTLPVGGNTAGAWLCGIVPHRGIGGVASAAPGRSAVELFTGGMRGFLMLGVEPESEAANPSAAVAALTGAEFGVALTPYITESLKAVAHVLLPVGTFAETAGSFITRDGHWLGFEGCTQPVGEARPGWKVLRVLGNQIGVAGFDYADCREVTEAARAAIGTLEATAPQWHRHGSWERPILPALQRLGPLGLYGSDAVVRRSPALQASPEGESARLLHVHPDDAARVGLKAGEPVQVRQGDRYVELPWVADEGLIQGCVWWPAGVLNAPAGGARFGALEIMPVTAG</sequence>
<dbReference type="Gene3D" id="3.40.50.740">
    <property type="match status" value="1"/>
</dbReference>
<dbReference type="GO" id="GO:0042773">
    <property type="term" value="P:ATP synthesis coupled electron transport"/>
    <property type="evidence" value="ECO:0007669"/>
    <property type="project" value="InterPro"/>
</dbReference>
<comment type="caution">
    <text evidence="17">The sequence shown here is derived from an EMBL/GenBank/DDBJ whole genome shotgun (WGS) entry which is preliminary data.</text>
</comment>
<evidence type="ECO:0000256" key="12">
    <source>
        <dbReference type="ARBA" id="ARBA00047712"/>
    </source>
</evidence>
<dbReference type="Proteomes" id="UP000297890">
    <property type="component" value="Unassembled WGS sequence"/>
</dbReference>
<dbReference type="SUPFAM" id="SSF50692">
    <property type="entry name" value="ADC-like"/>
    <property type="match status" value="1"/>
</dbReference>
<comment type="cofactor">
    <cofactor evidence="1 13">
        <name>[4Fe-4S] cluster</name>
        <dbReference type="ChEBI" id="CHEBI:49883"/>
    </cofactor>
</comment>
<dbReference type="CDD" id="cd00207">
    <property type="entry name" value="fer2"/>
    <property type="match status" value="1"/>
</dbReference>
<dbReference type="Gene3D" id="3.30.70.20">
    <property type="match status" value="1"/>
</dbReference>
<dbReference type="InterPro" id="IPR001041">
    <property type="entry name" value="2Fe-2S_ferredoxin-type"/>
</dbReference>
<evidence type="ECO:0000259" key="16">
    <source>
        <dbReference type="PROSITE" id="PS51839"/>
    </source>
</evidence>
<dbReference type="InterPro" id="IPR054351">
    <property type="entry name" value="NADH_UbQ_OxRdtase_ferredoxin"/>
</dbReference>
<dbReference type="InterPro" id="IPR006656">
    <property type="entry name" value="Mopterin_OxRdtase"/>
</dbReference>
<protein>
    <recommendedName>
        <fullName evidence="13">NADH-quinone oxidoreductase</fullName>
        <ecNumber evidence="13">7.1.1.-</ecNumber>
    </recommendedName>
</protein>
<keyword evidence="8 13" id="KW-0408">Iron</keyword>
<dbReference type="GO" id="GO:0048038">
    <property type="term" value="F:quinone binding"/>
    <property type="evidence" value="ECO:0007669"/>
    <property type="project" value="UniProtKB-UniRule"/>
</dbReference>
<dbReference type="Pfam" id="PF13510">
    <property type="entry name" value="Fer2_4"/>
    <property type="match status" value="1"/>
</dbReference>
<dbReference type="InterPro" id="IPR000283">
    <property type="entry name" value="NADH_UbQ_OxRdtase_75kDa_su_CS"/>
</dbReference>
<dbReference type="PROSITE" id="PS00642">
    <property type="entry name" value="COMPLEX1_75K_2"/>
    <property type="match status" value="1"/>
</dbReference>
<dbReference type="SUPFAM" id="SSF53706">
    <property type="entry name" value="Formate dehydrogenase/DMSO reductase, domains 1-3"/>
    <property type="match status" value="1"/>
</dbReference>
<dbReference type="EMBL" id="SRIO01000006">
    <property type="protein sequence ID" value="TFZ82919.1"/>
    <property type="molecule type" value="Genomic_DNA"/>
</dbReference>
<evidence type="ECO:0000313" key="18">
    <source>
        <dbReference type="Proteomes" id="UP000297890"/>
    </source>
</evidence>
<evidence type="ECO:0000256" key="9">
    <source>
        <dbReference type="ARBA" id="ARBA00023014"/>
    </source>
</evidence>
<dbReference type="InterPro" id="IPR009010">
    <property type="entry name" value="Asp_de-COase-like_dom_sf"/>
</dbReference>
<evidence type="ECO:0000256" key="2">
    <source>
        <dbReference type="ARBA" id="ARBA00005404"/>
    </source>
</evidence>
<keyword evidence="3 13" id="KW-0004">4Fe-4S</keyword>
<dbReference type="InterPro" id="IPR050123">
    <property type="entry name" value="Prok_molybdopt-oxidoreductase"/>
</dbReference>
<reference evidence="17 18" key="1">
    <citation type="journal article" date="2019" name="ISME J.">
        <title>Candidatus Macondimonas diazotrophica, a novel gammaproteobacterial genus dominating crude-oil-contaminated coastal sediments.</title>
        <authorList>
            <person name="Karthikeyan S."/>
            <person name="Konstantinidis K."/>
        </authorList>
    </citation>
    <scope>NUCLEOTIDE SEQUENCE [LARGE SCALE GENOMIC DNA]</scope>
    <source>
        <strain evidence="17 18">KTK01</strain>
    </source>
</reference>
<dbReference type="GO" id="GO:0016651">
    <property type="term" value="F:oxidoreductase activity, acting on NAD(P)H"/>
    <property type="evidence" value="ECO:0007669"/>
    <property type="project" value="InterPro"/>
</dbReference>
<comment type="subunit">
    <text evidence="11">Composed of 13 different subunits. Subunits NuoCD, E, F, and G constitute the peripheral sector of the complex.</text>
</comment>
<evidence type="ECO:0000256" key="4">
    <source>
        <dbReference type="ARBA" id="ARBA00022714"/>
    </source>
</evidence>
<dbReference type="EC" id="7.1.1.-" evidence="13"/>
<evidence type="ECO:0000256" key="13">
    <source>
        <dbReference type="RuleBase" id="RU003525"/>
    </source>
</evidence>
<dbReference type="AlphaFoldDB" id="A0A4Z0F9Y4"/>
<keyword evidence="4 13" id="KW-0001">2Fe-2S</keyword>
<dbReference type="GO" id="GO:0046872">
    <property type="term" value="F:metal ion binding"/>
    <property type="evidence" value="ECO:0007669"/>
    <property type="project" value="UniProtKB-UniRule"/>
</dbReference>
<evidence type="ECO:0000256" key="7">
    <source>
        <dbReference type="ARBA" id="ARBA00022967"/>
    </source>
</evidence>
<dbReference type="SUPFAM" id="SSF54862">
    <property type="entry name" value="4Fe-4S ferredoxins"/>
    <property type="match status" value="1"/>
</dbReference>
<dbReference type="Gene3D" id="3.30.200.210">
    <property type="match status" value="1"/>
</dbReference>
<keyword evidence="5 13" id="KW-0874">Quinone</keyword>
<organism evidence="17 18">
    <name type="scientific">Candidatus Macondimonas diazotrophica</name>
    <dbReference type="NCBI Taxonomy" id="2305248"/>
    <lineage>
        <taxon>Bacteria</taxon>
        <taxon>Pseudomonadati</taxon>
        <taxon>Pseudomonadota</taxon>
        <taxon>Gammaproteobacteria</taxon>
        <taxon>Chromatiales</taxon>
        <taxon>Ectothiorhodospiraceae</taxon>
        <taxon>Candidatus Macondimonas</taxon>
    </lineage>
</organism>
<evidence type="ECO:0000259" key="15">
    <source>
        <dbReference type="PROSITE" id="PS51669"/>
    </source>
</evidence>
<evidence type="ECO:0000259" key="14">
    <source>
        <dbReference type="PROSITE" id="PS51085"/>
    </source>
</evidence>
<dbReference type="RefSeq" id="WP_135281589.1">
    <property type="nucleotide sequence ID" value="NZ_SRIO01000006.1"/>
</dbReference>
<dbReference type="PROSITE" id="PS51669">
    <property type="entry name" value="4FE4S_MOW_BIS_MGD"/>
    <property type="match status" value="1"/>
</dbReference>
<name>A0A4Z0F9Y4_9GAMM</name>
<dbReference type="PROSITE" id="PS00643">
    <property type="entry name" value="COMPLEX1_75K_3"/>
    <property type="match status" value="1"/>
</dbReference>